<dbReference type="Proteomes" id="UP001233999">
    <property type="component" value="Unassembled WGS sequence"/>
</dbReference>
<reference evidence="1" key="2">
    <citation type="submission" date="2023-05" db="EMBL/GenBank/DDBJ databases">
        <authorList>
            <person name="Fouks B."/>
        </authorList>
    </citation>
    <scope>NUCLEOTIDE SEQUENCE</scope>
    <source>
        <strain evidence="1">Stay&amp;Tobe</strain>
        <tissue evidence="1">Testes</tissue>
    </source>
</reference>
<accession>A0AAD8E9A6</accession>
<feature type="non-terminal residue" evidence="1">
    <location>
        <position position="131"/>
    </location>
</feature>
<name>A0AAD8E9A6_DIPPU</name>
<evidence type="ECO:0000313" key="2">
    <source>
        <dbReference type="Proteomes" id="UP001233999"/>
    </source>
</evidence>
<proteinExistence type="predicted"/>
<sequence length="131" mass="15041">HTLCGRRTSPAQYILHVAEERVLRSTYSVWQNESCAVHTPCGRRTSPAQYILRVAEERVLRSTYSVWQKNESCAVHTPCGRRTSPAQYILRVAVAKKHSVVEERVLRKRVLRSTYSMWQKNESCAVHTPCG</sequence>
<dbReference type="AlphaFoldDB" id="A0AAD8E9A6"/>
<dbReference type="EMBL" id="JASPKZ010007829">
    <property type="protein sequence ID" value="KAJ9582100.1"/>
    <property type="molecule type" value="Genomic_DNA"/>
</dbReference>
<organism evidence="1 2">
    <name type="scientific">Diploptera punctata</name>
    <name type="common">Pacific beetle cockroach</name>
    <dbReference type="NCBI Taxonomy" id="6984"/>
    <lineage>
        <taxon>Eukaryota</taxon>
        <taxon>Metazoa</taxon>
        <taxon>Ecdysozoa</taxon>
        <taxon>Arthropoda</taxon>
        <taxon>Hexapoda</taxon>
        <taxon>Insecta</taxon>
        <taxon>Pterygota</taxon>
        <taxon>Neoptera</taxon>
        <taxon>Polyneoptera</taxon>
        <taxon>Dictyoptera</taxon>
        <taxon>Blattodea</taxon>
        <taxon>Blaberoidea</taxon>
        <taxon>Blaberidae</taxon>
        <taxon>Diplopterinae</taxon>
        <taxon>Diploptera</taxon>
    </lineage>
</organism>
<comment type="caution">
    <text evidence="1">The sequence shown here is derived from an EMBL/GenBank/DDBJ whole genome shotgun (WGS) entry which is preliminary data.</text>
</comment>
<gene>
    <name evidence="1" type="ORF">L9F63_003556</name>
</gene>
<reference evidence="1" key="1">
    <citation type="journal article" date="2023" name="IScience">
        <title>Live-bearing cockroach genome reveals convergent evolutionary mechanisms linked to viviparity in insects and beyond.</title>
        <authorList>
            <person name="Fouks B."/>
            <person name="Harrison M.C."/>
            <person name="Mikhailova A.A."/>
            <person name="Marchal E."/>
            <person name="English S."/>
            <person name="Carruthers M."/>
            <person name="Jennings E.C."/>
            <person name="Chiamaka E.L."/>
            <person name="Frigard R.A."/>
            <person name="Pippel M."/>
            <person name="Attardo G.M."/>
            <person name="Benoit J.B."/>
            <person name="Bornberg-Bauer E."/>
            <person name="Tobe S.S."/>
        </authorList>
    </citation>
    <scope>NUCLEOTIDE SEQUENCE</scope>
    <source>
        <strain evidence="1">Stay&amp;Tobe</strain>
    </source>
</reference>
<evidence type="ECO:0000313" key="1">
    <source>
        <dbReference type="EMBL" id="KAJ9582100.1"/>
    </source>
</evidence>
<protein>
    <submittedName>
        <fullName evidence="1">Uncharacterized protein</fullName>
    </submittedName>
</protein>
<feature type="non-terminal residue" evidence="1">
    <location>
        <position position="1"/>
    </location>
</feature>
<keyword evidence="2" id="KW-1185">Reference proteome</keyword>